<dbReference type="PANTHER" id="PTHR47233">
    <property type="entry name" value="CHEMOTAXIS PROTEIN CHEV"/>
    <property type="match status" value="1"/>
</dbReference>
<dbReference type="Gene3D" id="2.30.30.40">
    <property type="entry name" value="SH3 Domains"/>
    <property type="match status" value="1"/>
</dbReference>
<name>A0A1I6XNX8_9PSED</name>
<dbReference type="EMBL" id="LR215729">
    <property type="protein sequence ID" value="VEV99473.1"/>
    <property type="molecule type" value="Genomic_DNA"/>
</dbReference>
<dbReference type="Gene3D" id="2.40.50.180">
    <property type="entry name" value="CheA-289, Domain 4"/>
    <property type="match status" value="1"/>
</dbReference>
<dbReference type="SMART" id="SM00448">
    <property type="entry name" value="REC"/>
    <property type="match status" value="1"/>
</dbReference>
<dbReference type="PANTHER" id="PTHR47233:SF2">
    <property type="entry name" value="CHEMOTAXIS SIGNAL TRANSDUCTION SYSTEM RESPONSE REGULATOR CHEV"/>
    <property type="match status" value="1"/>
</dbReference>
<dbReference type="PIRSF" id="PIRSF002867">
    <property type="entry name" value="CheV"/>
    <property type="match status" value="1"/>
</dbReference>
<dbReference type="SUPFAM" id="SSF52172">
    <property type="entry name" value="CheY-like"/>
    <property type="match status" value="1"/>
</dbReference>
<organism evidence="2">
    <name type="scientific">Pseudomonas marincola</name>
    <dbReference type="NCBI Taxonomy" id="437900"/>
    <lineage>
        <taxon>Bacteria</taxon>
        <taxon>Pseudomonadati</taxon>
        <taxon>Pseudomonadota</taxon>
        <taxon>Gammaproteobacteria</taxon>
        <taxon>Pseudomonadales</taxon>
        <taxon>Pseudomonadaceae</taxon>
        <taxon>Pseudomonas</taxon>
    </lineage>
</organism>
<reference evidence="2" key="1">
    <citation type="submission" date="2019-02" db="EMBL/GenBank/DDBJ databases">
        <authorList>
            <consortium name="Genoscope - CEA"/>
            <person name="William W."/>
        </authorList>
    </citation>
    <scope>NUCLEOTIDE SEQUENCE [LARGE SCALE GENOMIC DNA]</scope>
    <source>
        <strain evidence="2">YSy11</strain>
    </source>
</reference>
<dbReference type="InterPro" id="IPR001789">
    <property type="entry name" value="Sig_transdc_resp-reg_receiver"/>
</dbReference>
<sequence>MSAALTDGLSLLLFRLHSGRLLGINLLKVNEIIPCPTLTKLPNRHPHVRGVATLRGAPLNVIDLARAVGEQGGNDSQEGCLIVTALSRSRQALHVKSVERIVQCATSDVRPPPKGTGARAFITGVTQIDGTIVQVLDIEKVLHEIAPVLPEELDEQQLTRSERNLIEGCRVLVVDDSHVALQQTLITLRKLGLECQAVRSAAAALQLLLDEEAAGTPIEVLVSDIEMPEMDGYSLVSEIRQRPSIAHTYVLLHTSLDSTMNTARAHSVGANDVLTKFSAVDLSQALVRACKRVAETAANA</sequence>
<dbReference type="GO" id="GO:0006935">
    <property type="term" value="P:chemotaxis"/>
    <property type="evidence" value="ECO:0007669"/>
    <property type="project" value="InterPro"/>
</dbReference>
<dbReference type="Pfam" id="PF01584">
    <property type="entry name" value="CheW"/>
    <property type="match status" value="1"/>
</dbReference>
<dbReference type="RefSeq" id="WP_090508581.1">
    <property type="nucleotide sequence ID" value="NZ_FPBC01000001.1"/>
</dbReference>
<dbReference type="SUPFAM" id="SSF50341">
    <property type="entry name" value="CheW-like"/>
    <property type="match status" value="1"/>
</dbReference>
<dbReference type="STRING" id="437900.GCA_001940335_00819"/>
<feature type="modified residue" description="4-aspartylphosphate" evidence="1">
    <location>
        <position position="224"/>
    </location>
</feature>
<dbReference type="SMART" id="SM00260">
    <property type="entry name" value="CheW"/>
    <property type="match status" value="1"/>
</dbReference>
<dbReference type="GO" id="GO:0000160">
    <property type="term" value="P:phosphorelay signal transduction system"/>
    <property type="evidence" value="ECO:0007669"/>
    <property type="project" value="InterPro"/>
</dbReference>
<proteinExistence type="predicted"/>
<dbReference type="Pfam" id="PF00072">
    <property type="entry name" value="Response_reg"/>
    <property type="match status" value="1"/>
</dbReference>
<dbReference type="AlphaFoldDB" id="A0A1I6XNX8"/>
<protein>
    <submittedName>
        <fullName evidence="2">Chemotaxis protein CheW</fullName>
    </submittedName>
</protein>
<gene>
    <name evidence="2" type="ORF">PMYSY11_4430</name>
</gene>
<evidence type="ECO:0000256" key="1">
    <source>
        <dbReference type="PROSITE-ProRule" id="PRU00169"/>
    </source>
</evidence>
<dbReference type="PROSITE" id="PS50851">
    <property type="entry name" value="CHEW"/>
    <property type="match status" value="1"/>
</dbReference>
<dbReference type="InterPro" id="IPR036061">
    <property type="entry name" value="CheW-like_dom_sf"/>
</dbReference>
<keyword evidence="1" id="KW-0597">Phosphoprotein</keyword>
<dbReference type="InterPro" id="IPR002545">
    <property type="entry name" value="CheW-lke_dom"/>
</dbReference>
<accession>A0A1I6XNX8</accession>
<dbReference type="PROSITE" id="PS50110">
    <property type="entry name" value="RESPONSE_REGULATORY"/>
    <property type="match status" value="1"/>
</dbReference>
<dbReference type="InterPro" id="IPR024181">
    <property type="entry name" value="Chemotax_regulator_CheV"/>
</dbReference>
<evidence type="ECO:0000313" key="2">
    <source>
        <dbReference type="EMBL" id="VEV99473.1"/>
    </source>
</evidence>
<dbReference type="InterPro" id="IPR011006">
    <property type="entry name" value="CheY-like_superfamily"/>
</dbReference>
<dbReference type="Gene3D" id="3.40.50.2300">
    <property type="match status" value="1"/>
</dbReference>